<proteinExistence type="predicted"/>
<comment type="caution">
    <text evidence="1">The sequence shown here is derived from an EMBL/GenBank/DDBJ whole genome shotgun (WGS) entry which is preliminary data.</text>
</comment>
<organism evidence="1 2">
    <name type="scientific">Pseudogemmobacter lacusdianii</name>
    <dbReference type="NCBI Taxonomy" id="3069608"/>
    <lineage>
        <taxon>Bacteria</taxon>
        <taxon>Pseudomonadati</taxon>
        <taxon>Pseudomonadota</taxon>
        <taxon>Alphaproteobacteria</taxon>
        <taxon>Rhodobacterales</taxon>
        <taxon>Paracoccaceae</taxon>
        <taxon>Pseudogemmobacter</taxon>
    </lineage>
</organism>
<gene>
    <name evidence="1" type="ORF">Q9295_14980</name>
</gene>
<dbReference type="Proteomes" id="UP001239680">
    <property type="component" value="Unassembled WGS sequence"/>
</dbReference>
<keyword evidence="2" id="KW-1185">Reference proteome</keyword>
<evidence type="ECO:0000313" key="2">
    <source>
        <dbReference type="Proteomes" id="UP001239680"/>
    </source>
</evidence>
<dbReference type="RefSeq" id="WP_306681387.1">
    <property type="nucleotide sequence ID" value="NZ_JAVDBT010000015.1"/>
</dbReference>
<dbReference type="EMBL" id="JAVDBT010000015">
    <property type="protein sequence ID" value="MDQ2067679.1"/>
    <property type="molecule type" value="Genomic_DNA"/>
</dbReference>
<name>A0ABU0W135_9RHOB</name>
<reference evidence="1 2" key="1">
    <citation type="submission" date="2023-08" db="EMBL/GenBank/DDBJ databases">
        <title>Characterization of two Paracoccaceae strains isolated from Phycosphere and proposal of Xinfangfangia lacusdiani sp. nov.</title>
        <authorList>
            <person name="Deng Y."/>
            <person name="Zhang Y.Q."/>
        </authorList>
    </citation>
    <scope>NUCLEOTIDE SEQUENCE [LARGE SCALE GENOMIC DNA]</scope>
    <source>
        <strain evidence="1 2">CPCC 101601</strain>
    </source>
</reference>
<evidence type="ECO:0000313" key="1">
    <source>
        <dbReference type="EMBL" id="MDQ2067679.1"/>
    </source>
</evidence>
<sequence>MVGSLGGAPVAWETYDFSVGAYDSSAWADLDPDSKRVKARLMGYLVGKPDERPGRIFAIGETGKALRKGKARKVEVKILQGEDLDGPRLSSEGQRAEMRIDHVGPQIPDSYNRKVTGRIKAKLCPIDWPGQKCQNIELTFDTLMQVESTLPIVAD</sequence>
<protein>
    <submittedName>
        <fullName evidence="1">Uncharacterized protein</fullName>
    </submittedName>
</protein>
<accession>A0ABU0W135</accession>